<feature type="domain" description="ABM" evidence="1">
    <location>
        <begin position="3"/>
        <end position="69"/>
    </location>
</feature>
<protein>
    <recommendedName>
        <fullName evidence="1">ABM domain-containing protein</fullName>
    </recommendedName>
</protein>
<accession>A0ABX7Y918</accession>
<name>A0ABX7Y918_9ACTN</name>
<dbReference type="RefSeq" id="WP_212326885.1">
    <property type="nucleotide sequence ID" value="NZ_AP024463.1"/>
</dbReference>
<reference evidence="2 3" key="1">
    <citation type="submission" date="2021-03" db="EMBL/GenBank/DDBJ databases">
        <title>Human Oral Microbial Genomes.</title>
        <authorList>
            <person name="Johnston C.D."/>
            <person name="Chen T."/>
            <person name="Dewhirst F.E."/>
        </authorList>
    </citation>
    <scope>NUCLEOTIDE SEQUENCE [LARGE SCALE GENOMIC DNA]</scope>
    <source>
        <strain evidence="2 3">DSMZ 100122</strain>
    </source>
</reference>
<sequence length="98" mass="10758">MSVIEIIQFTTHPGTTSEALQQALGLLDRELENIGGFQNRTLYQDAAAENGWLLDYRWETLTKAQESMSKVAATDAFAQVMALIADPQSMSMSYGTPA</sequence>
<organism evidence="2 3">
    <name type="scientific">Arachnia rubra</name>
    <dbReference type="NCBI Taxonomy" id="1547448"/>
    <lineage>
        <taxon>Bacteria</taxon>
        <taxon>Bacillati</taxon>
        <taxon>Actinomycetota</taxon>
        <taxon>Actinomycetes</taxon>
        <taxon>Propionibacteriales</taxon>
        <taxon>Propionibacteriaceae</taxon>
        <taxon>Arachnia</taxon>
    </lineage>
</organism>
<proteinExistence type="predicted"/>
<keyword evidence="3" id="KW-1185">Reference proteome</keyword>
<dbReference type="EMBL" id="CP072384">
    <property type="protein sequence ID" value="QUC09379.1"/>
    <property type="molecule type" value="Genomic_DNA"/>
</dbReference>
<dbReference type="InterPro" id="IPR011008">
    <property type="entry name" value="Dimeric_a/b-barrel"/>
</dbReference>
<dbReference type="Proteomes" id="UP000678513">
    <property type="component" value="Chromosome"/>
</dbReference>
<evidence type="ECO:0000313" key="2">
    <source>
        <dbReference type="EMBL" id="QUC09379.1"/>
    </source>
</evidence>
<dbReference type="Gene3D" id="3.30.70.100">
    <property type="match status" value="1"/>
</dbReference>
<dbReference type="InterPro" id="IPR007138">
    <property type="entry name" value="ABM_dom"/>
</dbReference>
<gene>
    <name evidence="2" type="ORF">J5A65_06635</name>
</gene>
<dbReference type="SUPFAM" id="SSF54909">
    <property type="entry name" value="Dimeric alpha+beta barrel"/>
    <property type="match status" value="1"/>
</dbReference>
<evidence type="ECO:0000259" key="1">
    <source>
        <dbReference type="Pfam" id="PF03992"/>
    </source>
</evidence>
<evidence type="ECO:0000313" key="3">
    <source>
        <dbReference type="Proteomes" id="UP000678513"/>
    </source>
</evidence>
<dbReference type="Pfam" id="PF03992">
    <property type="entry name" value="ABM"/>
    <property type="match status" value="1"/>
</dbReference>